<feature type="domain" description="Methyltransferase type 11" evidence="3">
    <location>
        <begin position="404"/>
        <end position="500"/>
    </location>
</feature>
<dbReference type="Proteomes" id="UP000179233">
    <property type="component" value="Unassembled WGS sequence"/>
</dbReference>
<dbReference type="Pfam" id="PF13439">
    <property type="entry name" value="Glyco_transf_4"/>
    <property type="match status" value="1"/>
</dbReference>
<evidence type="ECO:0008006" key="7">
    <source>
        <dbReference type="Google" id="ProtNLM"/>
    </source>
</evidence>
<dbReference type="EMBL" id="MHCJ01000007">
    <property type="protein sequence ID" value="OGY17662.1"/>
    <property type="molecule type" value="Genomic_DNA"/>
</dbReference>
<evidence type="ECO:0000259" key="2">
    <source>
        <dbReference type="Pfam" id="PF00534"/>
    </source>
</evidence>
<dbReference type="InterPro" id="IPR013216">
    <property type="entry name" value="Methyltransf_11"/>
</dbReference>
<dbReference type="InterPro" id="IPR028098">
    <property type="entry name" value="Glyco_trans_4-like_N"/>
</dbReference>
<organism evidence="5 6">
    <name type="scientific">Candidatus Chisholmbacteria bacterium RIFCSPHIGHO2_01_FULL_52_32</name>
    <dbReference type="NCBI Taxonomy" id="1797591"/>
    <lineage>
        <taxon>Bacteria</taxon>
        <taxon>Candidatus Chisholmiibacteriota</taxon>
    </lineage>
</organism>
<comment type="caution">
    <text evidence="5">The sequence shown here is derived from an EMBL/GenBank/DDBJ whole genome shotgun (WGS) entry which is preliminary data.</text>
</comment>
<feature type="domain" description="Glycosyltransferase subfamily 4-like N-terminal" evidence="4">
    <location>
        <begin position="21"/>
        <end position="178"/>
    </location>
</feature>
<dbReference type="GO" id="GO:0009103">
    <property type="term" value="P:lipopolysaccharide biosynthetic process"/>
    <property type="evidence" value="ECO:0007669"/>
    <property type="project" value="TreeGrafter"/>
</dbReference>
<dbReference type="PANTHER" id="PTHR46401:SF2">
    <property type="entry name" value="GLYCOSYLTRANSFERASE WBBK-RELATED"/>
    <property type="match status" value="1"/>
</dbReference>
<keyword evidence="1" id="KW-0808">Transferase</keyword>
<dbReference type="Pfam" id="PF00534">
    <property type="entry name" value="Glycos_transf_1"/>
    <property type="match status" value="1"/>
</dbReference>
<dbReference type="InterPro" id="IPR001296">
    <property type="entry name" value="Glyco_trans_1"/>
</dbReference>
<reference evidence="5 6" key="1">
    <citation type="journal article" date="2016" name="Nat. Commun.">
        <title>Thousands of microbial genomes shed light on interconnected biogeochemical processes in an aquifer system.</title>
        <authorList>
            <person name="Anantharaman K."/>
            <person name="Brown C.T."/>
            <person name="Hug L.A."/>
            <person name="Sharon I."/>
            <person name="Castelle C.J."/>
            <person name="Probst A.J."/>
            <person name="Thomas B.C."/>
            <person name="Singh A."/>
            <person name="Wilkins M.J."/>
            <person name="Karaoz U."/>
            <person name="Brodie E.L."/>
            <person name="Williams K.H."/>
            <person name="Hubbard S.S."/>
            <person name="Banfield J.F."/>
        </authorList>
    </citation>
    <scope>NUCLEOTIDE SEQUENCE [LARGE SCALE GENOMIC DNA]</scope>
</reference>
<dbReference type="Gene3D" id="3.40.50.2000">
    <property type="entry name" value="Glycogen Phosphorylase B"/>
    <property type="match status" value="2"/>
</dbReference>
<protein>
    <recommendedName>
        <fullName evidence="7">Glycosyl transferase family 1 domain-containing protein</fullName>
    </recommendedName>
</protein>
<evidence type="ECO:0000313" key="6">
    <source>
        <dbReference type="Proteomes" id="UP000179233"/>
    </source>
</evidence>
<dbReference type="PANTHER" id="PTHR46401">
    <property type="entry name" value="GLYCOSYLTRANSFERASE WBBK-RELATED"/>
    <property type="match status" value="1"/>
</dbReference>
<feature type="domain" description="Glycosyl transferase family 1" evidence="2">
    <location>
        <begin position="201"/>
        <end position="353"/>
    </location>
</feature>
<dbReference type="Gene3D" id="3.40.50.150">
    <property type="entry name" value="Vaccinia Virus protein VP39"/>
    <property type="match status" value="1"/>
</dbReference>
<dbReference type="GO" id="GO:0008757">
    <property type="term" value="F:S-adenosylmethionine-dependent methyltransferase activity"/>
    <property type="evidence" value="ECO:0007669"/>
    <property type="project" value="InterPro"/>
</dbReference>
<dbReference type="CDD" id="cd02440">
    <property type="entry name" value="AdoMet_MTases"/>
    <property type="match status" value="1"/>
</dbReference>
<dbReference type="InterPro" id="IPR029063">
    <property type="entry name" value="SAM-dependent_MTases_sf"/>
</dbReference>
<dbReference type="CDD" id="cd03801">
    <property type="entry name" value="GT4_PimA-like"/>
    <property type="match status" value="1"/>
</dbReference>
<evidence type="ECO:0000256" key="1">
    <source>
        <dbReference type="ARBA" id="ARBA00022679"/>
    </source>
</evidence>
<accession>A0A1G1VQI9</accession>
<dbReference type="Pfam" id="PF08241">
    <property type="entry name" value="Methyltransf_11"/>
    <property type="match status" value="1"/>
</dbReference>
<dbReference type="SUPFAM" id="SSF53756">
    <property type="entry name" value="UDP-Glycosyltransferase/glycogen phosphorylase"/>
    <property type="match status" value="1"/>
</dbReference>
<dbReference type="AlphaFoldDB" id="A0A1G1VQI9"/>
<evidence type="ECO:0000259" key="4">
    <source>
        <dbReference type="Pfam" id="PF13439"/>
    </source>
</evidence>
<dbReference type="SUPFAM" id="SSF53335">
    <property type="entry name" value="S-adenosyl-L-methionine-dependent methyltransferases"/>
    <property type="match status" value="1"/>
</dbReference>
<dbReference type="GO" id="GO:0016757">
    <property type="term" value="F:glycosyltransferase activity"/>
    <property type="evidence" value="ECO:0007669"/>
    <property type="project" value="InterPro"/>
</dbReference>
<evidence type="ECO:0000313" key="5">
    <source>
        <dbReference type="EMBL" id="OGY17662.1"/>
    </source>
</evidence>
<sequence>MNIAIVSAGLSTHSGLRAPIELAKALKALGHQITFYALSKGKDNPAVNDLRRTGIRVSVVNARSLLTQILILKKKLEAGNHDIISAHCFVSQLLAARLTGIPVVWTYYGTQLNVLREHVFPTKNTVIDTIDSLLNLTIRLKTQAMAWLADEILSISNSAKQELKKLYGRKPFATVPLGSAPPSFTTKPLSLSLRPTPYALSPKIILSVSRITPYKGFHLLIRVVNRLSKRIPDLKLVIVGSAPLPRYLSYLKKISGSSVEIIVNPSDAKLVTLFRQAKIYATADEYLFYGLPIWEASSFGIPSVALKRKAASEAIVHGKTGFLAKNEADLEEYLERLLTNPKLCQRMGEKARELASHRTWGKTARSYEGILRQVLTKLYLPLIPTGFYSLMKNLQTQRNLTLADLGSDTGMNLKILGKLDLLRPIAKLIAVDIDTKNLKPLAREDPKVQILQANLTSLRRVPKNSVNTIICTQVIEHIENQQKALSEIARVLKPGGKLFLSSVAKKWYGLYWHNNKKGKIVVHPDHVHEFSSVEEFIDLIQSSGLTVIRSEQLPGRFPLFDYFLRAINLLAGKPTSAEHRDFYLKHPRLIRWHKHLSFLPIPGYSIVEALAQKPMREQK</sequence>
<proteinExistence type="predicted"/>
<gene>
    <name evidence="5" type="ORF">A2786_05650</name>
</gene>
<evidence type="ECO:0000259" key="3">
    <source>
        <dbReference type="Pfam" id="PF08241"/>
    </source>
</evidence>
<name>A0A1G1VQI9_9BACT</name>